<proteinExistence type="predicted"/>
<evidence type="ECO:0000256" key="1">
    <source>
        <dbReference type="ARBA" id="ARBA00022801"/>
    </source>
</evidence>
<feature type="domain" description="BD-FAE-like" evidence="2">
    <location>
        <begin position="71"/>
        <end position="159"/>
    </location>
</feature>
<dbReference type="Gene3D" id="3.40.50.1820">
    <property type="entry name" value="alpha/beta hydrolase"/>
    <property type="match status" value="1"/>
</dbReference>
<dbReference type="EMBL" id="BPQQ01000036">
    <property type="protein sequence ID" value="GJE01300.1"/>
    <property type="molecule type" value="Genomic_DNA"/>
</dbReference>
<accession>A0ABQ4SFM5</accession>
<dbReference type="SUPFAM" id="SSF53474">
    <property type="entry name" value="alpha/beta-Hydrolases"/>
    <property type="match status" value="1"/>
</dbReference>
<dbReference type="RefSeq" id="WP_238236125.1">
    <property type="nucleotide sequence ID" value="NZ_BPQQ01000036.1"/>
</dbReference>
<dbReference type="Pfam" id="PF20434">
    <property type="entry name" value="BD-FAE"/>
    <property type="match status" value="1"/>
</dbReference>
<protein>
    <recommendedName>
        <fullName evidence="2">BD-FAE-like domain-containing protein</fullName>
    </recommendedName>
</protein>
<dbReference type="PANTHER" id="PTHR48081">
    <property type="entry name" value="AB HYDROLASE SUPERFAMILY PROTEIN C4A8.06C"/>
    <property type="match status" value="1"/>
</dbReference>
<gene>
    <name evidence="3" type="ORF">GMJLKIPL_3230</name>
</gene>
<reference evidence="3" key="2">
    <citation type="submission" date="2021-08" db="EMBL/GenBank/DDBJ databases">
        <authorList>
            <person name="Tani A."/>
            <person name="Ola A."/>
            <person name="Ogura Y."/>
            <person name="Katsura K."/>
            <person name="Hayashi T."/>
        </authorList>
    </citation>
    <scope>NUCLEOTIDE SEQUENCE</scope>
    <source>
        <strain evidence="3">DSM 17168</strain>
    </source>
</reference>
<organism evidence="3 4">
    <name type="scientific">Methylobacterium isbiliense</name>
    <dbReference type="NCBI Taxonomy" id="315478"/>
    <lineage>
        <taxon>Bacteria</taxon>
        <taxon>Pseudomonadati</taxon>
        <taxon>Pseudomonadota</taxon>
        <taxon>Alphaproteobacteria</taxon>
        <taxon>Hyphomicrobiales</taxon>
        <taxon>Methylobacteriaceae</taxon>
        <taxon>Methylobacterium</taxon>
    </lineage>
</organism>
<dbReference type="Proteomes" id="UP001055153">
    <property type="component" value="Unassembled WGS sequence"/>
</dbReference>
<evidence type="ECO:0000259" key="2">
    <source>
        <dbReference type="Pfam" id="PF20434"/>
    </source>
</evidence>
<reference evidence="3" key="1">
    <citation type="journal article" date="2021" name="Front. Microbiol.">
        <title>Comprehensive Comparative Genomics and Phenotyping of Methylobacterium Species.</title>
        <authorList>
            <person name="Alessa O."/>
            <person name="Ogura Y."/>
            <person name="Fujitani Y."/>
            <person name="Takami H."/>
            <person name="Hayashi T."/>
            <person name="Sahin N."/>
            <person name="Tani A."/>
        </authorList>
    </citation>
    <scope>NUCLEOTIDE SEQUENCE</scope>
    <source>
        <strain evidence="3">DSM 17168</strain>
    </source>
</reference>
<sequence>MAEADWRTLDRAALSAAYDNSGAVAGSAATVAGWRERSAAFREAHPGELDLPYGPQARQRIDVFRCGAAGAPMLAFLHGGYWQRNAKEGFACMAEGPLARGLDVALIGYTLAPDATMTAIGGEVRAALAFLRSYEGERGGKPRLVVAGWSAGGHLAALALSAGAADAGLAVSGIFDLAPIRGTVLNDALTLTEAETDALSPIRHLPEASGPLAVAYGAGELPELRRQSCAYHAAWRGAGLPGDLVALAGHDHFSVLDELIRPDGALTDMVVGLAVGPARA</sequence>
<keyword evidence="4" id="KW-1185">Reference proteome</keyword>
<dbReference type="InterPro" id="IPR050300">
    <property type="entry name" value="GDXG_lipolytic_enzyme"/>
</dbReference>
<keyword evidence="1" id="KW-0378">Hydrolase</keyword>
<evidence type="ECO:0000313" key="3">
    <source>
        <dbReference type="EMBL" id="GJE01300.1"/>
    </source>
</evidence>
<dbReference type="InterPro" id="IPR049492">
    <property type="entry name" value="BD-FAE-like_dom"/>
</dbReference>
<comment type="caution">
    <text evidence="3">The sequence shown here is derived from an EMBL/GenBank/DDBJ whole genome shotgun (WGS) entry which is preliminary data.</text>
</comment>
<dbReference type="PANTHER" id="PTHR48081:SF33">
    <property type="entry name" value="KYNURENINE FORMAMIDASE"/>
    <property type="match status" value="1"/>
</dbReference>
<evidence type="ECO:0000313" key="4">
    <source>
        <dbReference type="Proteomes" id="UP001055153"/>
    </source>
</evidence>
<name>A0ABQ4SFM5_9HYPH</name>
<dbReference type="InterPro" id="IPR029058">
    <property type="entry name" value="AB_hydrolase_fold"/>
</dbReference>